<evidence type="ECO:0000313" key="2">
    <source>
        <dbReference type="Proteomes" id="UP000066549"/>
    </source>
</evidence>
<proteinExistence type="predicted"/>
<dbReference type="Proteomes" id="UP000066549">
    <property type="component" value="Chromosome"/>
</dbReference>
<protein>
    <submittedName>
        <fullName evidence="1">Uncharacterized protein</fullName>
    </submittedName>
</protein>
<gene>
    <name evidence="1" type="ORF">VI33_04460</name>
</gene>
<reference evidence="1 2" key="1">
    <citation type="submission" date="2015-03" db="EMBL/GenBank/DDBJ databases">
        <title>Comparative analysis of the OM43 clade including a novel species from Red Sea uncovers genomic and metabolic diversity among marine methylotrophs.</title>
        <authorList>
            <person name="Jimenez-Infante F."/>
            <person name="Ngugi D.K."/>
            <person name="Vinu M."/>
            <person name="Alam I."/>
            <person name="Kamau A."/>
            <person name="Blom J."/>
            <person name="Bajic V.B."/>
            <person name="Stingl U."/>
        </authorList>
    </citation>
    <scope>NUCLEOTIDE SEQUENCE [LARGE SCALE GENOMIC DNA]</scope>
    <source>
        <strain evidence="1 2">MBRSH7</strain>
    </source>
</reference>
<organism evidence="1 2">
    <name type="scientific">Methylophilales bacterium MBRS-H7</name>
    <dbReference type="NCBI Taxonomy" id="1623450"/>
    <lineage>
        <taxon>Bacteria</taxon>
        <taxon>Pseudomonadati</taxon>
        <taxon>Pseudomonadota</taxon>
        <taxon>Betaproteobacteria</taxon>
        <taxon>Nitrosomonadales</taxon>
        <taxon>OM43 clade</taxon>
    </lineage>
</organism>
<evidence type="ECO:0000313" key="1">
    <source>
        <dbReference type="EMBL" id="AKO65969.1"/>
    </source>
</evidence>
<dbReference type="AlphaFoldDB" id="A0A0H4IZN5"/>
<accession>A0A0H4IZN5</accession>
<name>A0A0H4IZN5_9PROT</name>
<keyword evidence="2" id="KW-1185">Reference proteome</keyword>
<sequence length="60" mass="7239">MSKDKELGLCPLDELLPYTMHMMETMWSYDEEKQKKVIKLEDERMARLLKKKLQDDYASI</sequence>
<dbReference type="EMBL" id="CP011002">
    <property type="protein sequence ID" value="AKO65969.1"/>
    <property type="molecule type" value="Genomic_DNA"/>
</dbReference>